<accession>A0AAE3LL62</accession>
<dbReference type="GO" id="GO:0043138">
    <property type="term" value="F:3'-5' DNA helicase activity"/>
    <property type="evidence" value="ECO:0007669"/>
    <property type="project" value="UniProtKB-EC"/>
</dbReference>
<keyword evidence="2 11" id="KW-0547">Nucleotide-binding</keyword>
<dbReference type="GO" id="GO:0033202">
    <property type="term" value="C:DNA helicase complex"/>
    <property type="evidence" value="ECO:0007669"/>
    <property type="project" value="TreeGrafter"/>
</dbReference>
<evidence type="ECO:0000313" key="14">
    <source>
        <dbReference type="EMBL" id="MCU6706512.1"/>
    </source>
</evidence>
<dbReference type="EMBL" id="JAOQJZ010000012">
    <property type="protein sequence ID" value="MCU6706512.1"/>
    <property type="molecule type" value="Genomic_DNA"/>
</dbReference>
<dbReference type="Pfam" id="PF00580">
    <property type="entry name" value="UvrD-helicase"/>
    <property type="match status" value="2"/>
</dbReference>
<dbReference type="GO" id="GO:0005524">
    <property type="term" value="F:ATP binding"/>
    <property type="evidence" value="ECO:0007669"/>
    <property type="project" value="UniProtKB-UniRule"/>
</dbReference>
<dbReference type="InterPro" id="IPR027417">
    <property type="entry name" value="P-loop_NTPase"/>
</dbReference>
<dbReference type="EC" id="5.6.2.4" evidence="9"/>
<comment type="catalytic activity">
    <reaction evidence="8">
        <text>Couples ATP hydrolysis with the unwinding of duplex DNA by translocating in the 3'-5' direction.</text>
        <dbReference type="EC" id="5.6.2.4"/>
    </reaction>
</comment>
<dbReference type="PANTHER" id="PTHR11070">
    <property type="entry name" value="UVRD / RECB / PCRA DNA HELICASE FAMILY MEMBER"/>
    <property type="match status" value="1"/>
</dbReference>
<evidence type="ECO:0000256" key="6">
    <source>
        <dbReference type="ARBA" id="ARBA00023125"/>
    </source>
</evidence>
<dbReference type="SUPFAM" id="SSF52540">
    <property type="entry name" value="P-loop containing nucleoside triphosphate hydrolases"/>
    <property type="match status" value="1"/>
</dbReference>
<dbReference type="CDD" id="cd17932">
    <property type="entry name" value="DEXQc_UvrD"/>
    <property type="match status" value="1"/>
</dbReference>
<dbReference type="PROSITE" id="PS51198">
    <property type="entry name" value="UVRD_HELICASE_ATP_BIND"/>
    <property type="match status" value="1"/>
</dbReference>
<evidence type="ECO:0000313" key="15">
    <source>
        <dbReference type="Proteomes" id="UP001208131"/>
    </source>
</evidence>
<comment type="similarity">
    <text evidence="1">Belongs to the helicase family. UvrD subfamily.</text>
</comment>
<evidence type="ECO:0000256" key="1">
    <source>
        <dbReference type="ARBA" id="ARBA00009922"/>
    </source>
</evidence>
<dbReference type="GO" id="GO:0009314">
    <property type="term" value="P:response to radiation"/>
    <property type="evidence" value="ECO:0007669"/>
    <property type="project" value="UniProtKB-ARBA"/>
</dbReference>
<comment type="catalytic activity">
    <reaction evidence="10">
        <text>ATP + H2O = ADP + phosphate + H(+)</text>
        <dbReference type="Rhea" id="RHEA:13065"/>
        <dbReference type="ChEBI" id="CHEBI:15377"/>
        <dbReference type="ChEBI" id="CHEBI:15378"/>
        <dbReference type="ChEBI" id="CHEBI:30616"/>
        <dbReference type="ChEBI" id="CHEBI:43474"/>
        <dbReference type="ChEBI" id="CHEBI:456216"/>
        <dbReference type="EC" id="5.6.2.4"/>
    </reaction>
</comment>
<dbReference type="GO" id="GO:0016787">
    <property type="term" value="F:hydrolase activity"/>
    <property type="evidence" value="ECO:0007669"/>
    <property type="project" value="UniProtKB-UniRule"/>
</dbReference>
<sequence length="786" mass="89112">MEQFTALKRKALEKYFSRMNDQQRKAVFKIKGPLLILAGAGSGKTTVLVNRIANMIYFGNAYNTEQTYGTPSEQDIQFLKDYIDGKTNDASTLADIVAYDCIKPWSILAITFTNKAAGELKERLAGMLGEAGQGITAATFHSACARILRRECDKLGFSSSFTIYDSDDSQRTVKSILRELGISEKMFPPRTILSEISHAKDLLQEPDEYIASAAGDYRNLTIGKVYKHYQKKLKAANAMDFDDMICHTVKLFEQFPDVLDHYQNLYKYIMVDEYQDTNKAQFRLVSLLSQKYNNLCVVGDDDQSIYKFRGATIENILNFEEQFDCNADTDVIKLEQNYRSTQNILNCANQLISNNQGRKGKNLWTASGDGEKVTVYKASSERSEAKFVADTILEDINKGRKYNDHAILYRMNAQSNALEQTFIQSGIPYKIIGGLKFYDRKEIKDILAYLSVINNHFDFLRLRRIINEPKRGIGEATVNALEQITSDLGDSPIHIMQEADMLAPLVKRSKQLMPVGDMLSELTELSDTLPLAELLDKLLDMTGYKRHLEMQGDEGLTRLENINELKSTMSSYEENADEPSLSGFLEEISLYTDVDNLDSDADYVVLMTMHSAKGLEFPIVFMVGMEDNIFPSSRSLESEADTEEERRLAYVAVTRAKEKLYLTHAEERMLYGRTDRNRISRFIKELPADCIEKQAEETKASPYLNGYEKPHSMSLQQQLAQRKADKSNFSVNTETFAPGDRVLHKIFGEGTVLSSKPMANDTLVEIAFDNRGTKKIMANYTKIKKI</sequence>
<dbReference type="AlphaFoldDB" id="A0AAE3LL62"/>
<evidence type="ECO:0000256" key="5">
    <source>
        <dbReference type="ARBA" id="ARBA00022840"/>
    </source>
</evidence>
<dbReference type="PROSITE" id="PS51217">
    <property type="entry name" value="UVRD_HELICASE_CTER"/>
    <property type="match status" value="1"/>
</dbReference>
<evidence type="ECO:0000259" key="13">
    <source>
        <dbReference type="PROSITE" id="PS51217"/>
    </source>
</evidence>
<feature type="binding site" evidence="11">
    <location>
        <begin position="38"/>
        <end position="45"/>
    </location>
    <ligand>
        <name>ATP</name>
        <dbReference type="ChEBI" id="CHEBI:30616"/>
    </ligand>
</feature>
<keyword evidence="6" id="KW-0238">DNA-binding</keyword>
<protein>
    <recommendedName>
        <fullName evidence="9">DNA 3'-5' helicase</fullName>
        <ecNumber evidence="9">5.6.2.4</ecNumber>
    </recommendedName>
</protein>
<dbReference type="InterPro" id="IPR014016">
    <property type="entry name" value="UvrD-like_ATP-bd"/>
</dbReference>
<dbReference type="Gene3D" id="3.40.50.300">
    <property type="entry name" value="P-loop containing nucleotide triphosphate hydrolases"/>
    <property type="match status" value="3"/>
</dbReference>
<dbReference type="Pfam" id="PF21196">
    <property type="entry name" value="PcrA_UvrD_tudor"/>
    <property type="match status" value="1"/>
</dbReference>
<dbReference type="GO" id="GO:0000725">
    <property type="term" value="P:recombinational repair"/>
    <property type="evidence" value="ECO:0007669"/>
    <property type="project" value="TreeGrafter"/>
</dbReference>
<evidence type="ECO:0000256" key="4">
    <source>
        <dbReference type="ARBA" id="ARBA00022806"/>
    </source>
</evidence>
<keyword evidence="4 11" id="KW-0347">Helicase</keyword>
<reference evidence="14 15" key="1">
    <citation type="journal article" date="2021" name="ISME Commun">
        <title>Automated analysis of genomic sequences facilitates high-throughput and comprehensive description of bacteria.</title>
        <authorList>
            <person name="Hitch T.C.A."/>
        </authorList>
    </citation>
    <scope>NUCLEOTIDE SEQUENCE [LARGE SCALE GENOMIC DNA]</scope>
    <source>
        <strain evidence="14 15">Sanger_31</strain>
    </source>
</reference>
<name>A0AAE3LL62_9FIRM</name>
<keyword evidence="7" id="KW-0413">Isomerase</keyword>
<evidence type="ECO:0000256" key="7">
    <source>
        <dbReference type="ARBA" id="ARBA00023235"/>
    </source>
</evidence>
<dbReference type="Gene3D" id="1.10.486.10">
    <property type="entry name" value="PCRA, domain 4"/>
    <property type="match status" value="1"/>
</dbReference>
<feature type="domain" description="UvrD-like helicase C-terminal" evidence="13">
    <location>
        <begin position="342"/>
        <end position="614"/>
    </location>
</feature>
<evidence type="ECO:0000256" key="9">
    <source>
        <dbReference type="ARBA" id="ARBA00034808"/>
    </source>
</evidence>
<evidence type="ECO:0000256" key="3">
    <source>
        <dbReference type="ARBA" id="ARBA00022801"/>
    </source>
</evidence>
<dbReference type="CDD" id="cd18807">
    <property type="entry name" value="SF1_C_UvrD"/>
    <property type="match status" value="1"/>
</dbReference>
<dbReference type="Gene3D" id="1.10.10.160">
    <property type="match status" value="1"/>
</dbReference>
<dbReference type="PANTHER" id="PTHR11070:SF2">
    <property type="entry name" value="ATP-DEPENDENT DNA HELICASE SRS2"/>
    <property type="match status" value="1"/>
</dbReference>
<dbReference type="InterPro" id="IPR013986">
    <property type="entry name" value="DExx_box_DNA_helicase_dom_sf"/>
</dbReference>
<dbReference type="FunFam" id="1.10.10.160:FF:000001">
    <property type="entry name" value="ATP-dependent DNA helicase"/>
    <property type="match status" value="1"/>
</dbReference>
<evidence type="ECO:0000256" key="2">
    <source>
        <dbReference type="ARBA" id="ARBA00022741"/>
    </source>
</evidence>
<keyword evidence="15" id="KW-1185">Reference proteome</keyword>
<proteinExistence type="inferred from homology"/>
<keyword evidence="5 11" id="KW-0067">ATP-binding</keyword>
<evidence type="ECO:0000256" key="10">
    <source>
        <dbReference type="ARBA" id="ARBA00048988"/>
    </source>
</evidence>
<dbReference type="RefSeq" id="WP_267301654.1">
    <property type="nucleotide sequence ID" value="NZ_JAOQJZ010000012.1"/>
</dbReference>
<dbReference type="InterPro" id="IPR000212">
    <property type="entry name" value="DNA_helicase_UvrD/REP"/>
</dbReference>
<evidence type="ECO:0000256" key="8">
    <source>
        <dbReference type="ARBA" id="ARBA00034617"/>
    </source>
</evidence>
<dbReference type="GO" id="GO:0003677">
    <property type="term" value="F:DNA binding"/>
    <property type="evidence" value="ECO:0007669"/>
    <property type="project" value="UniProtKB-KW"/>
</dbReference>
<gene>
    <name evidence="14" type="ORF">OCV57_11330</name>
</gene>
<evidence type="ECO:0000256" key="11">
    <source>
        <dbReference type="PROSITE-ProRule" id="PRU00560"/>
    </source>
</evidence>
<organism evidence="14 15">
    <name type="scientific">Hominimerdicola aceti</name>
    <dbReference type="NCBI Taxonomy" id="2981726"/>
    <lineage>
        <taxon>Bacteria</taxon>
        <taxon>Bacillati</taxon>
        <taxon>Bacillota</taxon>
        <taxon>Clostridia</taxon>
        <taxon>Eubacteriales</taxon>
        <taxon>Oscillospiraceae</taxon>
        <taxon>Hominimerdicola</taxon>
    </lineage>
</organism>
<dbReference type="GO" id="GO:0005829">
    <property type="term" value="C:cytosol"/>
    <property type="evidence" value="ECO:0007669"/>
    <property type="project" value="TreeGrafter"/>
</dbReference>
<evidence type="ECO:0000259" key="12">
    <source>
        <dbReference type="PROSITE" id="PS51198"/>
    </source>
</evidence>
<dbReference type="InterPro" id="IPR014017">
    <property type="entry name" value="DNA_helicase_UvrD-like_C"/>
</dbReference>
<dbReference type="Pfam" id="PF13361">
    <property type="entry name" value="UvrD_C"/>
    <property type="match status" value="1"/>
</dbReference>
<keyword evidence="3 11" id="KW-0378">Hydrolase</keyword>
<dbReference type="Proteomes" id="UP001208131">
    <property type="component" value="Unassembled WGS sequence"/>
</dbReference>
<feature type="domain" description="UvrD-like helicase ATP-binding" evidence="12">
    <location>
        <begin position="17"/>
        <end position="341"/>
    </location>
</feature>
<comment type="caution">
    <text evidence="14">The sequence shown here is derived from an EMBL/GenBank/DDBJ whole genome shotgun (WGS) entry which is preliminary data.</text>
</comment>